<dbReference type="Gene3D" id="3.40.50.300">
    <property type="entry name" value="P-loop containing nucleotide triphosphate hydrolases"/>
    <property type="match status" value="1"/>
</dbReference>
<sequence length="253" mass="29530">MGNKQIITIGISGASCTGKSTLANWLQKIFPNSTILHQDDYFKKREQLPIDPMTNLANGECPEAIDFESFIGSLYELHTSFGLAKTFKPKKNHHIHHDIESNELNNLAKELNYKVQNVLSEKQKELNFVLVDGFLLYINSDVVKELDIKLFLEADYDILKKRREYIYGRKILGRRWVDPPNYFDKMVWPNYYKINRHIIDRPELEEDNNNNVNVNVNNNENMLKDLIILESNSLSRLSRNIEFVVKTILNTIQ</sequence>
<evidence type="ECO:0000313" key="5">
    <source>
        <dbReference type="Proteomes" id="UP000232722"/>
    </source>
</evidence>
<dbReference type="CDD" id="cd02024">
    <property type="entry name" value="NRK1"/>
    <property type="match status" value="1"/>
</dbReference>
<dbReference type="VEuPathDB" id="FungiDB:RhiirA1_435991"/>
<name>A0A2N0SJQ3_9GLOM</name>
<dbReference type="Proteomes" id="UP000232722">
    <property type="component" value="Unassembled WGS sequence"/>
</dbReference>
<reference evidence="3 4" key="3">
    <citation type="submission" date="2017-10" db="EMBL/GenBank/DDBJ databases">
        <title>Extensive intraspecific genome diversity in a model arbuscular mycorrhizal fungus.</title>
        <authorList>
            <person name="Chen E.C.H."/>
            <person name="Morin E."/>
            <person name="Baudet D."/>
            <person name="Noel J."/>
            <person name="Ndikumana S."/>
            <person name="Charron P."/>
            <person name="St-Onge C."/>
            <person name="Giorgi J."/>
            <person name="Grigoriev I.V."/>
            <person name="Roux C."/>
            <person name="Martin F.M."/>
            <person name="Corradi N."/>
        </authorList>
    </citation>
    <scope>NUCLEOTIDE SEQUENCE [LARGE SCALE GENOMIC DNA]</scope>
    <source>
        <strain evidence="3 4">A1</strain>
    </source>
</reference>
<dbReference type="EMBL" id="CAGKOT010000036">
    <property type="protein sequence ID" value="CAB5376631.1"/>
    <property type="molecule type" value="Genomic_DNA"/>
</dbReference>
<dbReference type="SUPFAM" id="SSF52540">
    <property type="entry name" value="P-loop containing nucleoside triphosphate hydrolases"/>
    <property type="match status" value="1"/>
</dbReference>
<evidence type="ECO:0000313" key="2">
    <source>
        <dbReference type="EMBL" id="PKC09789.1"/>
    </source>
</evidence>
<proteinExistence type="predicted"/>
<dbReference type="PANTHER" id="PTHR10285">
    <property type="entry name" value="URIDINE KINASE"/>
    <property type="match status" value="1"/>
</dbReference>
<dbReference type="Proteomes" id="UP000232688">
    <property type="component" value="Unassembled WGS sequence"/>
</dbReference>
<evidence type="ECO:0000313" key="3">
    <source>
        <dbReference type="EMBL" id="PKC75795.1"/>
    </source>
</evidence>
<evidence type="ECO:0000313" key="4">
    <source>
        <dbReference type="Proteomes" id="UP000232688"/>
    </source>
</evidence>
<dbReference type="EMBL" id="LLXJ01000433">
    <property type="protein sequence ID" value="PKC09789.1"/>
    <property type="molecule type" value="Genomic_DNA"/>
</dbReference>
<dbReference type="SMR" id="A0A2N0SJQ3"/>
<reference evidence="2 5" key="1">
    <citation type="submission" date="2016-04" db="EMBL/GenBank/DDBJ databases">
        <title>Genome analyses suggest a sexual origin of heterokaryosis in a supposedly ancient asexual fungus.</title>
        <authorList>
            <person name="Ropars J."/>
            <person name="Sedzielewska K."/>
            <person name="Noel J."/>
            <person name="Charron P."/>
            <person name="Farinelli L."/>
            <person name="Marton T."/>
            <person name="Kruger M."/>
            <person name="Pelin A."/>
            <person name="Brachmann A."/>
            <person name="Corradi N."/>
        </authorList>
    </citation>
    <scope>NUCLEOTIDE SEQUENCE [LARGE SCALE GENOMIC DNA]</scope>
    <source>
        <strain evidence="2 5">A5</strain>
    </source>
</reference>
<dbReference type="VEuPathDB" id="FungiDB:RhiirFUN_019418"/>
<reference evidence="1" key="5">
    <citation type="submission" date="2020-05" db="EMBL/GenBank/DDBJ databases">
        <authorList>
            <person name="Rincon C."/>
            <person name="Sanders R I."/>
            <person name="Robbins C."/>
            <person name="Chaturvedi A."/>
        </authorList>
    </citation>
    <scope>NUCLEOTIDE SEQUENCE</scope>
    <source>
        <strain evidence="1">CHB12</strain>
    </source>
</reference>
<dbReference type="InterPro" id="IPR027417">
    <property type="entry name" value="P-loop_NTPase"/>
</dbReference>
<keyword evidence="3" id="KW-0378">Hydrolase</keyword>
<dbReference type="GO" id="GO:0016787">
    <property type="term" value="F:hydrolase activity"/>
    <property type="evidence" value="ECO:0007669"/>
    <property type="project" value="UniProtKB-KW"/>
</dbReference>
<accession>A0A2N0SJQ3</accession>
<reference evidence="2 5" key="2">
    <citation type="submission" date="2017-09" db="EMBL/GenBank/DDBJ databases">
        <title>Extensive intraspecific genome diversity in a model arbuscular mycorrhizal fungus.</title>
        <authorList>
            <person name="Chen E.C."/>
            <person name="Morin E."/>
            <person name="Beaudet D."/>
            <person name="Noel J."/>
            <person name="Ndikumana S."/>
            <person name="Charron P."/>
            <person name="St-Onge C."/>
            <person name="Giorgi J."/>
            <person name="Grigoriev I.V."/>
            <person name="Roux C."/>
            <person name="Martin F.M."/>
            <person name="Corradi N."/>
        </authorList>
    </citation>
    <scope>NUCLEOTIDE SEQUENCE [LARGE SCALE GENOMIC DNA]</scope>
    <source>
        <strain evidence="2 5">A5</strain>
    </source>
</reference>
<dbReference type="AlphaFoldDB" id="A0A2N0SJQ3"/>
<dbReference type="Proteomes" id="UP000684084">
    <property type="component" value="Unassembled WGS sequence"/>
</dbReference>
<gene>
    <name evidence="1" type="ORF">CHRIB12_LOCUS15383</name>
    <name evidence="3" type="ORF">RhiirA1_435991</name>
    <name evidence="2" type="ORF">RhiirA5_272801</name>
</gene>
<organism evidence="3 4">
    <name type="scientific">Rhizophagus irregularis</name>
    <dbReference type="NCBI Taxonomy" id="588596"/>
    <lineage>
        <taxon>Eukaryota</taxon>
        <taxon>Fungi</taxon>
        <taxon>Fungi incertae sedis</taxon>
        <taxon>Mucoromycota</taxon>
        <taxon>Glomeromycotina</taxon>
        <taxon>Glomeromycetes</taxon>
        <taxon>Glomerales</taxon>
        <taxon>Glomeraceae</taxon>
        <taxon>Rhizophagus</taxon>
    </lineage>
</organism>
<dbReference type="VEuPathDB" id="FungiDB:FUN_017985"/>
<comment type="caution">
    <text evidence="3">The sequence shown here is derived from an EMBL/GenBank/DDBJ whole genome shotgun (WGS) entry which is preliminary data.</text>
</comment>
<protein>
    <submittedName>
        <fullName evidence="3">P-loop containing nucleoside triphosphate hydrolase protein</fullName>
    </submittedName>
</protein>
<dbReference type="EMBL" id="LLXH01000015">
    <property type="protein sequence ID" value="PKC75795.1"/>
    <property type="molecule type" value="Genomic_DNA"/>
</dbReference>
<dbReference type="PROSITE" id="PS51257">
    <property type="entry name" value="PROKAR_LIPOPROTEIN"/>
    <property type="match status" value="1"/>
</dbReference>
<evidence type="ECO:0000313" key="1">
    <source>
        <dbReference type="EMBL" id="CAB5376631.1"/>
    </source>
</evidence>
<reference evidence="3 4" key="4">
    <citation type="submission" date="2017-10" db="EMBL/GenBank/DDBJ databases">
        <title>Genome analyses suggest a sexual origin of heterokaryosis in a supposedly ancient asexual fungus.</title>
        <authorList>
            <person name="Corradi N."/>
            <person name="Sedzielewska K."/>
            <person name="Noel J."/>
            <person name="Charron P."/>
            <person name="Farinelli L."/>
            <person name="Marton T."/>
            <person name="Kruger M."/>
            <person name="Pelin A."/>
            <person name="Brachmann A."/>
            <person name="Corradi N."/>
        </authorList>
    </citation>
    <scope>NUCLEOTIDE SEQUENCE [LARGE SCALE GENOMIC DNA]</scope>
    <source>
        <strain evidence="3 4">A1</strain>
    </source>
</reference>
<dbReference type="OrthoDB" id="10041966at2759"/>